<evidence type="ECO:0000313" key="3">
    <source>
        <dbReference type="EMBL" id="KAK2601609.1"/>
    </source>
</evidence>
<dbReference type="EMBL" id="JASWJB010000074">
    <property type="protein sequence ID" value="KAK2601609.1"/>
    <property type="molecule type" value="Genomic_DNA"/>
</dbReference>
<reference evidence="3" key="1">
    <citation type="submission" date="2023-06" db="EMBL/GenBank/DDBJ databases">
        <title>Conoideocrella luteorostrata (Hypocreales: Clavicipitaceae), a potential biocontrol fungus for elongate hemlock scale in United States Christmas tree production areas.</title>
        <authorList>
            <person name="Barrett H."/>
            <person name="Lovett B."/>
            <person name="Macias A.M."/>
            <person name="Stajich J.E."/>
            <person name="Kasson M.T."/>
        </authorList>
    </citation>
    <scope>NUCLEOTIDE SEQUENCE</scope>
    <source>
        <strain evidence="3">ARSEF 14590</strain>
    </source>
</reference>
<accession>A0AAJ0CRL6</accession>
<dbReference type="PANTHER" id="PTHR10696">
    <property type="entry name" value="GAMMA-BUTYROBETAINE HYDROXYLASE-RELATED"/>
    <property type="match status" value="1"/>
</dbReference>
<dbReference type="InterPro" id="IPR003819">
    <property type="entry name" value="TauD/TfdA-like"/>
</dbReference>
<keyword evidence="4" id="KW-1185">Reference proteome</keyword>
<dbReference type="Gene3D" id="3.60.130.10">
    <property type="entry name" value="Clavaminate synthase-like"/>
    <property type="match status" value="1"/>
</dbReference>
<dbReference type="GO" id="GO:0016491">
    <property type="term" value="F:oxidoreductase activity"/>
    <property type="evidence" value="ECO:0007669"/>
    <property type="project" value="UniProtKB-KW"/>
</dbReference>
<name>A0AAJ0CRL6_9HYPO</name>
<evidence type="ECO:0000256" key="1">
    <source>
        <dbReference type="ARBA" id="ARBA00023002"/>
    </source>
</evidence>
<dbReference type="InterPro" id="IPR050411">
    <property type="entry name" value="AlphaKG_dependent_hydroxylases"/>
</dbReference>
<gene>
    <name evidence="3" type="ORF">QQS21_004844</name>
</gene>
<dbReference type="Proteomes" id="UP001251528">
    <property type="component" value="Unassembled WGS sequence"/>
</dbReference>
<comment type="caution">
    <text evidence="3">The sequence shown here is derived from an EMBL/GenBank/DDBJ whole genome shotgun (WGS) entry which is preliminary data.</text>
</comment>
<proteinExistence type="predicted"/>
<dbReference type="InterPro" id="IPR042098">
    <property type="entry name" value="TauD-like_sf"/>
</dbReference>
<dbReference type="AlphaFoldDB" id="A0AAJ0CRL6"/>
<feature type="domain" description="TauD/TfdA-like" evidence="2">
    <location>
        <begin position="97"/>
        <end position="349"/>
    </location>
</feature>
<dbReference type="PANTHER" id="PTHR10696:SF54">
    <property type="entry name" value="FAMILY OXIDOREDUCTASE, PUTATIVE (AFU_ORTHOLOGUE AFUA_4G13850)-RELATED"/>
    <property type="match status" value="1"/>
</dbReference>
<sequence length="413" mass="46183">MSTSAIIKHLPTTLEDRYANIDITLNEIHHHGSHSSINIGEPIKWKSPKTLSGPTIWSGADFEHNDSFTLYLSAEDIEEVEHALQVFKTLEVDVDGIAKSNFVLPSLSKKLEEIVESIHNGQGFFVIRGLDMSRYTVEDGIILYLGIATYIGDKRGLQDRKGNVLAHITSSKAWDVPMNQRHGIHSTMALPFHSDMGCDILALQVRHSALDGGSTFLSSASTIFNRLSEDEPEVVETLLEPSWPVQYSGKEARYYLAPAMTVHQGRLMASMDPKRFGPHPASSGTTIPALSKRQEYALDRVGQVARATDLRLNLKRGDLLFFNNWAVLHRREAYDDHGEASSRHLVRMWLRNTEHGWSVPPSMKLPWQSAYGDGAKHQTRVYAMEPEPKYSVPKYSAGSAAFLLEDSDDDSDN</sequence>
<organism evidence="3 4">
    <name type="scientific">Conoideocrella luteorostrata</name>
    <dbReference type="NCBI Taxonomy" id="1105319"/>
    <lineage>
        <taxon>Eukaryota</taxon>
        <taxon>Fungi</taxon>
        <taxon>Dikarya</taxon>
        <taxon>Ascomycota</taxon>
        <taxon>Pezizomycotina</taxon>
        <taxon>Sordariomycetes</taxon>
        <taxon>Hypocreomycetidae</taxon>
        <taxon>Hypocreales</taxon>
        <taxon>Clavicipitaceae</taxon>
        <taxon>Conoideocrella</taxon>
    </lineage>
</organism>
<protein>
    <recommendedName>
        <fullName evidence="2">TauD/TfdA-like domain-containing protein</fullName>
    </recommendedName>
</protein>
<keyword evidence="1" id="KW-0560">Oxidoreductase</keyword>
<dbReference type="Pfam" id="PF02668">
    <property type="entry name" value="TauD"/>
    <property type="match status" value="1"/>
</dbReference>
<dbReference type="SUPFAM" id="SSF51197">
    <property type="entry name" value="Clavaminate synthase-like"/>
    <property type="match status" value="1"/>
</dbReference>
<evidence type="ECO:0000259" key="2">
    <source>
        <dbReference type="Pfam" id="PF02668"/>
    </source>
</evidence>
<evidence type="ECO:0000313" key="4">
    <source>
        <dbReference type="Proteomes" id="UP001251528"/>
    </source>
</evidence>